<dbReference type="RefSeq" id="WP_189585686.1">
    <property type="nucleotide sequence ID" value="NZ_BMYV01000002.1"/>
</dbReference>
<keyword evidence="2" id="KW-1185">Reference proteome</keyword>
<sequence length="217" mass="25298">MARPTKGDIKPNAEYLKEWDDYQRTNDSKKPILLPIRVSIEDGIIDRDRIKQEVIAGWRDELLVEFHDHCCNPKGYLEDRYDVDDFQIMLDDYIEYFESDNKDGPRPPSPLDFKINRPVWFLFYLPRPNWRFTDTIQFSTENDRDDFGRNFEKITTLQNGNILVLANHCRSTPVGLKYNLHVTIAQNQDGREVYTDIIIDPGTDNGTRGGNNGQSIP</sequence>
<reference evidence="1 2" key="1">
    <citation type="journal article" date="2014" name="Int. J. Syst. Evol. Microbiol.">
        <title>Complete genome sequence of Corynebacterium casei LMG S-19264T (=DSM 44701T), isolated from a smear-ripened cheese.</title>
        <authorList>
            <consortium name="US DOE Joint Genome Institute (JGI-PGF)"/>
            <person name="Walter F."/>
            <person name="Albersmeier A."/>
            <person name="Kalinowski J."/>
            <person name="Ruckert C."/>
        </authorList>
    </citation>
    <scope>NUCLEOTIDE SEQUENCE [LARGE SCALE GENOMIC DNA]</scope>
    <source>
        <strain evidence="1 2">KCTC 23968</strain>
    </source>
</reference>
<dbReference type="AlphaFoldDB" id="A0A918NGJ0"/>
<gene>
    <name evidence="1" type="ORF">GCM10011309_21990</name>
</gene>
<dbReference type="EMBL" id="BMYV01000002">
    <property type="protein sequence ID" value="GGX71394.1"/>
    <property type="molecule type" value="Genomic_DNA"/>
</dbReference>
<accession>A0A918NGJ0</accession>
<name>A0A918NGJ0_9PROT</name>
<proteinExistence type="predicted"/>
<protein>
    <submittedName>
        <fullName evidence="1">Uncharacterized protein</fullName>
    </submittedName>
</protein>
<organism evidence="1 2">
    <name type="scientific">Litorimonas cladophorae</name>
    <dbReference type="NCBI Taxonomy" id="1220491"/>
    <lineage>
        <taxon>Bacteria</taxon>
        <taxon>Pseudomonadati</taxon>
        <taxon>Pseudomonadota</taxon>
        <taxon>Alphaproteobacteria</taxon>
        <taxon>Maricaulales</taxon>
        <taxon>Robiginitomaculaceae</taxon>
    </lineage>
</organism>
<dbReference type="Proteomes" id="UP000600865">
    <property type="component" value="Unassembled WGS sequence"/>
</dbReference>
<evidence type="ECO:0000313" key="2">
    <source>
        <dbReference type="Proteomes" id="UP000600865"/>
    </source>
</evidence>
<evidence type="ECO:0000313" key="1">
    <source>
        <dbReference type="EMBL" id="GGX71394.1"/>
    </source>
</evidence>
<comment type="caution">
    <text evidence="1">The sequence shown here is derived from an EMBL/GenBank/DDBJ whole genome shotgun (WGS) entry which is preliminary data.</text>
</comment>